<protein>
    <submittedName>
        <fullName evidence="2">Cell fate (Sporulation/competence/biofilm development) regulator YmcA (YheA/YmcA/DUF963 family)</fullName>
    </submittedName>
</protein>
<comment type="caution">
    <text evidence="2">The sequence shown here is derived from an EMBL/GenBank/DDBJ whole genome shotgun (WGS) entry which is preliminary data.</text>
</comment>
<keyword evidence="3" id="KW-1185">Reference proteome</keyword>
<dbReference type="SUPFAM" id="SSF158622">
    <property type="entry name" value="YheA/YmcA-like"/>
    <property type="match status" value="1"/>
</dbReference>
<evidence type="ECO:0000313" key="2">
    <source>
        <dbReference type="EMBL" id="MDQ0116701.1"/>
    </source>
</evidence>
<dbReference type="InterPro" id="IPR023378">
    <property type="entry name" value="YheA/YmcA-like_dom_sf"/>
</dbReference>
<accession>A0ABT9UAP6</accession>
<dbReference type="PANTHER" id="PTHR38448">
    <property type="entry name" value="REGULATORY PROTEIN YLBF-RELATED"/>
    <property type="match status" value="1"/>
</dbReference>
<dbReference type="PANTHER" id="PTHR38448:SF1">
    <property type="entry name" value="YLBF FAMILY REGULATOR"/>
    <property type="match status" value="1"/>
</dbReference>
<dbReference type="RefSeq" id="WP_307210386.1">
    <property type="nucleotide sequence ID" value="NZ_JAUSSU010000023.1"/>
</dbReference>
<dbReference type="InterPro" id="IPR010368">
    <property type="entry name" value="Com_YlbF"/>
</dbReference>
<name>A0ABT9UAP6_PAEHA</name>
<reference evidence="2 3" key="1">
    <citation type="submission" date="2023-07" db="EMBL/GenBank/DDBJ databases">
        <title>Sorghum-associated microbial communities from plants grown in Nebraska, USA.</title>
        <authorList>
            <person name="Schachtman D."/>
        </authorList>
    </citation>
    <scope>NUCLEOTIDE SEQUENCE [LARGE SCALE GENOMIC DNA]</scope>
    <source>
        <strain evidence="2 3">CC482</strain>
    </source>
</reference>
<proteinExistence type="predicted"/>
<sequence>MANQQTAANNSVKQGHDHGHDHGHEHANGEFCSNHEIPSFHTRDLIVREDIMNKAKELASLIYTSEEVQHYRRAEKQINGNERVQVLINQIKKKQKEVVAFETTFKNADMVKKIEGEMETLQDELDGIPIVTEFQQSQSDINYLLQLVVSIIRDTVSEKINVEDASPSDDPEECIE</sequence>
<feature type="compositionally biased region" description="Polar residues" evidence="1">
    <location>
        <begin position="1"/>
        <end position="13"/>
    </location>
</feature>
<gene>
    <name evidence="2" type="ORF">J2T15_006183</name>
</gene>
<dbReference type="InterPro" id="IPR052767">
    <property type="entry name" value="Bact_com_dev_regulator"/>
</dbReference>
<feature type="region of interest" description="Disordered" evidence="1">
    <location>
        <begin position="1"/>
        <end position="33"/>
    </location>
</feature>
<organism evidence="2 3">
    <name type="scientific">Paenibacillus harenae</name>
    <dbReference type="NCBI Taxonomy" id="306543"/>
    <lineage>
        <taxon>Bacteria</taxon>
        <taxon>Bacillati</taxon>
        <taxon>Bacillota</taxon>
        <taxon>Bacilli</taxon>
        <taxon>Bacillales</taxon>
        <taxon>Paenibacillaceae</taxon>
        <taxon>Paenibacillus</taxon>
    </lineage>
</organism>
<dbReference type="Pfam" id="PF06133">
    <property type="entry name" value="Com_YlbF"/>
    <property type="match status" value="1"/>
</dbReference>
<dbReference type="EMBL" id="JAUSSU010000023">
    <property type="protein sequence ID" value="MDQ0116701.1"/>
    <property type="molecule type" value="Genomic_DNA"/>
</dbReference>
<evidence type="ECO:0000313" key="3">
    <source>
        <dbReference type="Proteomes" id="UP001229346"/>
    </source>
</evidence>
<evidence type="ECO:0000256" key="1">
    <source>
        <dbReference type="SAM" id="MobiDB-lite"/>
    </source>
</evidence>
<dbReference type="Gene3D" id="1.20.1500.10">
    <property type="entry name" value="YheA/YmcA-like"/>
    <property type="match status" value="1"/>
</dbReference>
<feature type="compositionally biased region" description="Basic and acidic residues" evidence="1">
    <location>
        <begin position="14"/>
        <end position="28"/>
    </location>
</feature>
<dbReference type="Proteomes" id="UP001229346">
    <property type="component" value="Unassembled WGS sequence"/>
</dbReference>